<evidence type="ECO:0000313" key="1">
    <source>
        <dbReference type="EMBL" id="SEW25296.1"/>
    </source>
</evidence>
<organism evidence="1 2">
    <name type="scientific">Chryseobacterium wanjuense</name>
    <dbReference type="NCBI Taxonomy" id="356305"/>
    <lineage>
        <taxon>Bacteria</taxon>
        <taxon>Pseudomonadati</taxon>
        <taxon>Bacteroidota</taxon>
        <taxon>Flavobacteriia</taxon>
        <taxon>Flavobacteriales</taxon>
        <taxon>Weeksellaceae</taxon>
        <taxon>Chryseobacterium group</taxon>
        <taxon>Chryseobacterium</taxon>
    </lineage>
</organism>
<evidence type="ECO:0000313" key="2">
    <source>
        <dbReference type="Proteomes" id="UP000199469"/>
    </source>
</evidence>
<dbReference type="STRING" id="356305.SAMN05421841_1845"/>
<dbReference type="InterPro" id="IPR021284">
    <property type="entry name" value="DUF2750"/>
</dbReference>
<accession>A0A1I0QFB8</accession>
<dbReference type="OrthoDB" id="2936081at2"/>
<name>A0A1I0QFB8_9FLAO</name>
<dbReference type="RefSeq" id="WP_089791702.1">
    <property type="nucleotide sequence ID" value="NZ_FOIU01000001.1"/>
</dbReference>
<dbReference type="Pfam" id="PF11042">
    <property type="entry name" value="DUF2750"/>
    <property type="match status" value="1"/>
</dbReference>
<evidence type="ECO:0008006" key="3">
    <source>
        <dbReference type="Google" id="ProtNLM"/>
    </source>
</evidence>
<keyword evidence="2" id="KW-1185">Reference proteome</keyword>
<dbReference type="AlphaFoldDB" id="A0A1I0QFB8"/>
<protein>
    <recommendedName>
        <fullName evidence="3">DUF2750 domain-containing protein</fullName>
    </recommendedName>
</protein>
<dbReference type="Proteomes" id="UP000199469">
    <property type="component" value="Unassembled WGS sequence"/>
</dbReference>
<gene>
    <name evidence="1" type="ORF">SAMN05421841_1845</name>
</gene>
<dbReference type="EMBL" id="FOIU01000001">
    <property type="protein sequence ID" value="SEW25296.1"/>
    <property type="molecule type" value="Genomic_DNA"/>
</dbReference>
<reference evidence="2" key="1">
    <citation type="submission" date="2016-10" db="EMBL/GenBank/DDBJ databases">
        <authorList>
            <person name="Varghese N."/>
            <person name="Submissions S."/>
        </authorList>
    </citation>
    <scope>NUCLEOTIDE SEQUENCE [LARGE SCALE GENOMIC DNA]</scope>
    <source>
        <strain evidence="2">DSM 17724</strain>
    </source>
</reference>
<proteinExistence type="predicted"/>
<sequence>MNSKEFENILKLEPLKRYQYFIKKIADFEELWTIIDEDGSYALSDIDNFTLISFWTAEEFVISNLNEGWENCKPIKLTLEDLQDDLFDIIASENYLINVFPINGKSGFVVSLNEFRRDLDEELEKIE</sequence>